<keyword evidence="3" id="KW-1185">Reference proteome</keyword>
<keyword evidence="1" id="KW-0472">Membrane</keyword>
<proteinExistence type="predicted"/>
<reference evidence="2 3" key="1">
    <citation type="submission" date="2024-01" db="EMBL/GenBank/DDBJ databases">
        <title>Seven novel Bacillus-like species.</title>
        <authorList>
            <person name="Liu G."/>
        </authorList>
    </citation>
    <scope>NUCLEOTIDE SEQUENCE [LARGE SCALE GENOMIC DNA]</scope>
    <source>
        <strain evidence="2 3">FJAT-51614</strain>
    </source>
</reference>
<feature type="transmembrane region" description="Helical" evidence="1">
    <location>
        <begin position="116"/>
        <end position="135"/>
    </location>
</feature>
<feature type="transmembrane region" description="Helical" evidence="1">
    <location>
        <begin position="141"/>
        <end position="163"/>
    </location>
</feature>
<keyword evidence="1" id="KW-1133">Transmembrane helix</keyword>
<dbReference type="EMBL" id="JBAWSY010000007">
    <property type="protein sequence ID" value="MEI4770224.1"/>
    <property type="molecule type" value="Genomic_DNA"/>
</dbReference>
<evidence type="ECO:0000256" key="1">
    <source>
        <dbReference type="SAM" id="Phobius"/>
    </source>
</evidence>
<name>A0ABU8F5C2_9BACI</name>
<evidence type="ECO:0000313" key="2">
    <source>
        <dbReference type="EMBL" id="MEI4770224.1"/>
    </source>
</evidence>
<feature type="transmembrane region" description="Helical" evidence="1">
    <location>
        <begin position="63"/>
        <end position="83"/>
    </location>
</feature>
<dbReference type="RefSeq" id="WP_336497782.1">
    <property type="nucleotide sequence ID" value="NZ_JBAWSY010000007.1"/>
</dbReference>
<accession>A0ABU8F5C2</accession>
<gene>
    <name evidence="2" type="ORF">WAX74_11320</name>
</gene>
<sequence>MFIGVGITLSAMIGMLYSKKIDAIFNWSILAVKADGLLPFSTILILLPGFYLVITSWGWGTAWINISLTALVAMIFLGPIINLRRLKAILEIAKNEYEANITNPSTELVDKIRDRVLWNSISTMTMLAFAIVFLMTVKLEILGSLITIAIAFVLGFIVPKLLLKTTKHLA</sequence>
<protein>
    <submittedName>
        <fullName evidence="2">Uncharacterized protein</fullName>
    </submittedName>
</protein>
<keyword evidence="1" id="KW-0812">Transmembrane</keyword>
<organism evidence="2 3">
    <name type="scientific">Psychrobacillus mangrovi</name>
    <dbReference type="NCBI Taxonomy" id="3117745"/>
    <lineage>
        <taxon>Bacteria</taxon>
        <taxon>Bacillati</taxon>
        <taxon>Bacillota</taxon>
        <taxon>Bacilli</taxon>
        <taxon>Bacillales</taxon>
        <taxon>Bacillaceae</taxon>
        <taxon>Psychrobacillus</taxon>
    </lineage>
</organism>
<dbReference type="Proteomes" id="UP001364890">
    <property type="component" value="Unassembled WGS sequence"/>
</dbReference>
<evidence type="ECO:0000313" key="3">
    <source>
        <dbReference type="Proteomes" id="UP001364890"/>
    </source>
</evidence>
<comment type="caution">
    <text evidence="2">The sequence shown here is derived from an EMBL/GenBank/DDBJ whole genome shotgun (WGS) entry which is preliminary data.</text>
</comment>